<dbReference type="InterPro" id="IPR036689">
    <property type="entry name" value="ESAT-6-like_sf"/>
</dbReference>
<dbReference type="Pfam" id="PF06013">
    <property type="entry name" value="WXG100"/>
    <property type="match status" value="1"/>
</dbReference>
<keyword evidence="3" id="KW-1185">Reference proteome</keyword>
<evidence type="ECO:0000256" key="1">
    <source>
        <dbReference type="RuleBase" id="RU362001"/>
    </source>
</evidence>
<evidence type="ECO:0000313" key="2">
    <source>
        <dbReference type="EMBL" id="RLP82940.1"/>
    </source>
</evidence>
<accession>A0A3L7ATS9</accession>
<dbReference type="RefSeq" id="WP_030143201.1">
    <property type="nucleotide sequence ID" value="NZ_RCUY01000005.1"/>
</dbReference>
<proteinExistence type="inferred from homology"/>
<evidence type="ECO:0000313" key="3">
    <source>
        <dbReference type="Proteomes" id="UP000269438"/>
    </source>
</evidence>
<sequence length="97" mass="10342">MELTSTPEKLREMSHTFTAQARALTGELATLDRAITELSQSWQGEAQVAALAMYNRVRAQLQAQVASLTHAAAALDHLAGAYARVDAAGAKLIPHEG</sequence>
<comment type="similarity">
    <text evidence="1">Belongs to the WXG100 family.</text>
</comment>
<organism evidence="2 3">
    <name type="scientific">Mycetocola lacteus</name>
    <dbReference type="NCBI Taxonomy" id="76637"/>
    <lineage>
        <taxon>Bacteria</taxon>
        <taxon>Bacillati</taxon>
        <taxon>Actinomycetota</taxon>
        <taxon>Actinomycetes</taxon>
        <taxon>Micrococcales</taxon>
        <taxon>Microbacteriaceae</taxon>
        <taxon>Mycetocola</taxon>
    </lineage>
</organism>
<dbReference type="Gene3D" id="1.10.287.1060">
    <property type="entry name" value="ESAT-6-like"/>
    <property type="match status" value="1"/>
</dbReference>
<dbReference type="EMBL" id="RCUY01000005">
    <property type="protein sequence ID" value="RLP82940.1"/>
    <property type="molecule type" value="Genomic_DNA"/>
</dbReference>
<dbReference type="NCBIfam" id="TIGR03930">
    <property type="entry name" value="WXG100_ESAT6"/>
    <property type="match status" value="1"/>
</dbReference>
<reference evidence="2 3" key="1">
    <citation type="submission" date="2018-10" db="EMBL/GenBank/DDBJ databases">
        <authorList>
            <person name="Li J."/>
        </authorList>
    </citation>
    <scope>NUCLEOTIDE SEQUENCE [LARGE SCALE GENOMIC DNA]</scope>
    <source>
        <strain evidence="2 3">JCM 11654</strain>
    </source>
</reference>
<dbReference type="Proteomes" id="UP000269438">
    <property type="component" value="Unassembled WGS sequence"/>
</dbReference>
<dbReference type="OrthoDB" id="9921928at2"/>
<protein>
    <recommendedName>
        <fullName evidence="1">ESAT-6-like protein</fullName>
    </recommendedName>
</protein>
<comment type="caution">
    <text evidence="2">The sequence shown here is derived from an EMBL/GenBank/DDBJ whole genome shotgun (WGS) entry which is preliminary data.</text>
</comment>
<name>A0A3L7ATS9_9MICO</name>
<gene>
    <name evidence="2" type="ORF">D9V34_06745</name>
</gene>
<dbReference type="AlphaFoldDB" id="A0A3L7ATS9"/>
<dbReference type="SUPFAM" id="SSF140453">
    <property type="entry name" value="EsxAB dimer-like"/>
    <property type="match status" value="1"/>
</dbReference>
<dbReference type="InterPro" id="IPR010310">
    <property type="entry name" value="T7SS_ESAT-6-like"/>
</dbReference>